<comment type="caution">
    <text evidence="1">The sequence shown here is derived from an EMBL/GenBank/DDBJ whole genome shotgun (WGS) entry which is preliminary data.</text>
</comment>
<reference evidence="1" key="1">
    <citation type="submission" date="2020-05" db="EMBL/GenBank/DDBJ databases">
        <title>Large-scale comparative analyses of tick genomes elucidate their genetic diversity and vector capacities.</title>
        <authorList>
            <person name="Jia N."/>
            <person name="Wang J."/>
            <person name="Shi W."/>
            <person name="Du L."/>
            <person name="Sun Y."/>
            <person name="Zhan W."/>
            <person name="Jiang J."/>
            <person name="Wang Q."/>
            <person name="Zhang B."/>
            <person name="Ji P."/>
            <person name="Sakyi L.B."/>
            <person name="Cui X."/>
            <person name="Yuan T."/>
            <person name="Jiang B."/>
            <person name="Yang W."/>
            <person name="Lam T.T.-Y."/>
            <person name="Chang Q."/>
            <person name="Ding S."/>
            <person name="Wang X."/>
            <person name="Zhu J."/>
            <person name="Ruan X."/>
            <person name="Zhao L."/>
            <person name="Wei J."/>
            <person name="Que T."/>
            <person name="Du C."/>
            <person name="Cheng J."/>
            <person name="Dai P."/>
            <person name="Han X."/>
            <person name="Huang E."/>
            <person name="Gao Y."/>
            <person name="Liu J."/>
            <person name="Shao H."/>
            <person name="Ye R."/>
            <person name="Li L."/>
            <person name="Wei W."/>
            <person name="Wang X."/>
            <person name="Wang C."/>
            <person name="Yang T."/>
            <person name="Huo Q."/>
            <person name="Li W."/>
            <person name="Guo W."/>
            <person name="Chen H."/>
            <person name="Zhou L."/>
            <person name="Ni X."/>
            <person name="Tian J."/>
            <person name="Zhou Y."/>
            <person name="Sheng Y."/>
            <person name="Liu T."/>
            <person name="Pan Y."/>
            <person name="Xia L."/>
            <person name="Li J."/>
            <person name="Zhao F."/>
            <person name="Cao W."/>
        </authorList>
    </citation>
    <scope>NUCLEOTIDE SEQUENCE</scope>
    <source>
        <strain evidence="1">Dsil-2018</strain>
    </source>
</reference>
<keyword evidence="2" id="KW-1185">Reference proteome</keyword>
<evidence type="ECO:0000313" key="2">
    <source>
        <dbReference type="Proteomes" id="UP000821865"/>
    </source>
</evidence>
<gene>
    <name evidence="1" type="ORF">HPB49_002932</name>
</gene>
<proteinExistence type="predicted"/>
<sequence>MALAGSRSLLSKLCLVESVAKRAAVPCLPALQRRAAGGKADPSDAEEDDKPYVYSKSKAAEWKAAQTFRPPERDVPPAQRWSVLLSISAFLIYFCVLREENDFDEYLARPITETVPELEKVVKAPPPLPSKWVPPAWRD</sequence>
<dbReference type="Proteomes" id="UP000821865">
    <property type="component" value="Chromosome 5"/>
</dbReference>
<dbReference type="EMBL" id="CM023474">
    <property type="protein sequence ID" value="KAH7948896.1"/>
    <property type="molecule type" value="Genomic_DNA"/>
</dbReference>
<name>A0ACB8CP74_DERSI</name>
<organism evidence="1 2">
    <name type="scientific">Dermacentor silvarum</name>
    <name type="common">Tick</name>
    <dbReference type="NCBI Taxonomy" id="543639"/>
    <lineage>
        <taxon>Eukaryota</taxon>
        <taxon>Metazoa</taxon>
        <taxon>Ecdysozoa</taxon>
        <taxon>Arthropoda</taxon>
        <taxon>Chelicerata</taxon>
        <taxon>Arachnida</taxon>
        <taxon>Acari</taxon>
        <taxon>Parasitiformes</taxon>
        <taxon>Ixodida</taxon>
        <taxon>Ixodoidea</taxon>
        <taxon>Ixodidae</taxon>
        <taxon>Rhipicephalinae</taxon>
        <taxon>Dermacentor</taxon>
    </lineage>
</organism>
<evidence type="ECO:0000313" key="1">
    <source>
        <dbReference type="EMBL" id="KAH7948896.1"/>
    </source>
</evidence>
<accession>A0ACB8CP74</accession>
<protein>
    <submittedName>
        <fullName evidence="1">Uncharacterized protein</fullName>
    </submittedName>
</protein>